<dbReference type="InterPro" id="IPR001279">
    <property type="entry name" value="Metallo-B-lactamas"/>
</dbReference>
<dbReference type="InterPro" id="IPR052159">
    <property type="entry name" value="Competence_DNA_uptake"/>
</dbReference>
<dbReference type="KEGG" id="pth:PTH_0857"/>
<feature type="transmembrane region" description="Helical" evidence="6">
    <location>
        <begin position="6"/>
        <end position="23"/>
    </location>
</feature>
<dbReference type="InterPro" id="IPR004477">
    <property type="entry name" value="ComEC_N"/>
</dbReference>
<dbReference type="Pfam" id="PF00753">
    <property type="entry name" value="Lactamase_B"/>
    <property type="match status" value="1"/>
</dbReference>
<evidence type="ECO:0000256" key="3">
    <source>
        <dbReference type="ARBA" id="ARBA00022692"/>
    </source>
</evidence>
<gene>
    <name evidence="8" type="primary">ComEC</name>
    <name evidence="8" type="ordered locus">PTH_0857</name>
</gene>
<dbReference type="EMBL" id="AP009389">
    <property type="protein sequence ID" value="BAF59038.1"/>
    <property type="molecule type" value="Genomic_DNA"/>
</dbReference>
<keyword evidence="8" id="KW-0378">Hydrolase</keyword>
<dbReference type="PANTHER" id="PTHR30619">
    <property type="entry name" value="DNA INTERNALIZATION/COMPETENCE PROTEIN COMEC/REC2"/>
    <property type="match status" value="1"/>
</dbReference>
<feature type="transmembrane region" description="Helical" evidence="6">
    <location>
        <begin position="443"/>
        <end position="462"/>
    </location>
</feature>
<keyword evidence="4 6" id="KW-1133">Transmembrane helix</keyword>
<feature type="transmembrane region" description="Helical" evidence="6">
    <location>
        <begin position="505"/>
        <end position="526"/>
    </location>
</feature>
<dbReference type="eggNOG" id="COG2333">
    <property type="taxonomic scope" value="Bacteria"/>
</dbReference>
<evidence type="ECO:0000256" key="4">
    <source>
        <dbReference type="ARBA" id="ARBA00022989"/>
    </source>
</evidence>
<dbReference type="InterPro" id="IPR035681">
    <property type="entry name" value="ComA-like_MBL"/>
</dbReference>
<dbReference type="GO" id="GO:0016787">
    <property type="term" value="F:hydrolase activity"/>
    <property type="evidence" value="ECO:0007669"/>
    <property type="project" value="UniProtKB-KW"/>
</dbReference>
<dbReference type="SMART" id="SM00849">
    <property type="entry name" value="Lactamase_B"/>
    <property type="match status" value="1"/>
</dbReference>
<dbReference type="NCBIfam" id="TIGR00361">
    <property type="entry name" value="ComEC_Rec2"/>
    <property type="match status" value="1"/>
</dbReference>
<dbReference type="HOGENOM" id="CLU_010363_2_1_9"/>
<dbReference type="InterPro" id="IPR025405">
    <property type="entry name" value="DUF4131"/>
</dbReference>
<evidence type="ECO:0000256" key="6">
    <source>
        <dbReference type="SAM" id="Phobius"/>
    </source>
</evidence>
<feature type="transmembrane region" description="Helical" evidence="6">
    <location>
        <begin position="30"/>
        <end position="48"/>
    </location>
</feature>
<dbReference type="Pfam" id="PF13567">
    <property type="entry name" value="DUF4131"/>
    <property type="match status" value="1"/>
</dbReference>
<dbReference type="STRING" id="370438.PTH_0857"/>
<proteinExistence type="predicted"/>
<feature type="transmembrane region" description="Helical" evidence="6">
    <location>
        <begin position="244"/>
        <end position="267"/>
    </location>
</feature>
<sequence length="809" mass="85358">MDRPLVLLTAFYIAGILFGELTGFKASVALALAFFCFFTAVAGYLWAWKANGRIILALFLLLGLAVSRVWAEGSETPLAGYAGQRVVLVGRVAAEPDVRRDKVFYLLKAQEIIRGGERRAVHGAVRLDLSGTPQVYGYGDLLKVSGLLTRPEPPGNPGEFNYRRYLERQGIKVILLARGNGAVQKAGSGAENPVLAAALQVKQKLSAAATAYLKPSHAALLNGIVFGTQGLIEKETREAFTATGVVHILSVSGLHVGIVTAGLIGLLRFFGLPPGATAPAATPVLLFYALMTGLNPAVMRSTVMALLLLWAHHLGRDRDWPATLALAALIILLWNPFLLFHPGFQLSFAATWGILHLGPVLSGLLEGLFKRPPGVLCKTLIQGLAVSLAAQLATVPPVAWYYNLVSLVSVPANLIAVPLVGLVQFLGIAAAALGLLWLPLAGLVNACTGVVLELFLALISFFQRLPGAVVYLPTPPVLLAAAWYGGLLALIRVRKAGLSAGAARLVKGWAPAGAALAAALLIWWPWGGGHKLAVHFLDVGQGDSILLQTPGGRNMLIDTGGRKDEFLTGTGAGDQVVAPYLRKIGVNRLDVLVLTHPHEDHCGGAAYLVKNFPVGLAVVSPAEGTAKDAVPAAYAALIKEMGRRGVPVQAAAAGDVIRLDPDVDIEVLSPGAAAGGKGTEFNDGSLVLKVIYGLHSFILTGDIELESQRELIQRGVDLAADVMKVPHHGSRSLLPELVEQVRPGMAVISVGAHNTFGHPAPYALDLLGRAGARIYRTDQDGAVIVETDGNRLEVKTGKSGQEDTGLPEK</sequence>
<reference evidence="9" key="1">
    <citation type="journal article" date="2008" name="Genome Res.">
        <title>The genome of Pelotomaculum thermopropionicum reveals niche-associated evolution in anaerobic microbiota.</title>
        <authorList>
            <person name="Kosaka T."/>
            <person name="Kato S."/>
            <person name="Shimoyama T."/>
            <person name="Ishii S."/>
            <person name="Abe T."/>
            <person name="Watanabe K."/>
        </authorList>
    </citation>
    <scope>NUCLEOTIDE SEQUENCE [LARGE SCALE GENOMIC DNA]</scope>
    <source>
        <strain evidence="9">DSM 13744 / JCM 10971 / SI</strain>
    </source>
</reference>
<dbReference type="AlphaFoldDB" id="A5D3Z5"/>
<evidence type="ECO:0000259" key="7">
    <source>
        <dbReference type="SMART" id="SM00849"/>
    </source>
</evidence>
<dbReference type="NCBIfam" id="TIGR00360">
    <property type="entry name" value="ComEC_N-term"/>
    <property type="match status" value="1"/>
</dbReference>
<keyword evidence="2" id="KW-1003">Cell membrane</keyword>
<organism evidence="8 9">
    <name type="scientific">Pelotomaculum thermopropionicum (strain DSM 13744 / JCM 10971 / SI)</name>
    <dbReference type="NCBI Taxonomy" id="370438"/>
    <lineage>
        <taxon>Bacteria</taxon>
        <taxon>Bacillati</taxon>
        <taxon>Bacillota</taxon>
        <taxon>Clostridia</taxon>
        <taxon>Eubacteriales</taxon>
        <taxon>Desulfotomaculaceae</taxon>
        <taxon>Pelotomaculum</taxon>
    </lineage>
</organism>
<dbReference type="eggNOG" id="COG0658">
    <property type="taxonomic scope" value="Bacteria"/>
</dbReference>
<feature type="transmembrane region" description="Helical" evidence="6">
    <location>
        <begin position="380"/>
        <end position="402"/>
    </location>
</feature>
<feature type="transmembrane region" description="Helical" evidence="6">
    <location>
        <begin position="287"/>
        <end position="310"/>
    </location>
</feature>
<feature type="transmembrane region" description="Helical" evidence="6">
    <location>
        <begin position="468"/>
        <end position="493"/>
    </location>
</feature>
<keyword evidence="5 6" id="KW-0472">Membrane</keyword>
<protein>
    <submittedName>
        <fullName evidence="8">Predicted hydrolase</fullName>
    </submittedName>
</protein>
<feature type="transmembrane region" description="Helical" evidence="6">
    <location>
        <begin position="346"/>
        <end position="368"/>
    </location>
</feature>
<dbReference type="CDD" id="cd07731">
    <property type="entry name" value="ComA-like_MBL-fold"/>
    <property type="match status" value="1"/>
</dbReference>
<dbReference type="Gene3D" id="3.60.15.10">
    <property type="entry name" value="Ribonuclease Z/Hydroxyacylglutathione hydrolase-like"/>
    <property type="match status" value="1"/>
</dbReference>
<dbReference type="Pfam" id="PF03772">
    <property type="entry name" value="Competence"/>
    <property type="match status" value="1"/>
</dbReference>
<dbReference type="PANTHER" id="PTHR30619:SF1">
    <property type="entry name" value="RECOMBINATION PROTEIN 2"/>
    <property type="match status" value="1"/>
</dbReference>
<feature type="transmembrane region" description="Helical" evidence="6">
    <location>
        <begin position="414"/>
        <end position="436"/>
    </location>
</feature>
<feature type="transmembrane region" description="Helical" evidence="6">
    <location>
        <begin position="322"/>
        <end position="340"/>
    </location>
</feature>
<evidence type="ECO:0000256" key="2">
    <source>
        <dbReference type="ARBA" id="ARBA00022475"/>
    </source>
</evidence>
<dbReference type="Proteomes" id="UP000006556">
    <property type="component" value="Chromosome"/>
</dbReference>
<dbReference type="GO" id="GO:0005886">
    <property type="term" value="C:plasma membrane"/>
    <property type="evidence" value="ECO:0007669"/>
    <property type="project" value="UniProtKB-SubCell"/>
</dbReference>
<dbReference type="InterPro" id="IPR036866">
    <property type="entry name" value="RibonucZ/Hydroxyglut_hydro"/>
</dbReference>
<comment type="subcellular location">
    <subcellularLocation>
        <location evidence="1">Cell membrane</location>
        <topology evidence="1">Multi-pass membrane protein</topology>
    </subcellularLocation>
</comment>
<evidence type="ECO:0000256" key="5">
    <source>
        <dbReference type="ARBA" id="ARBA00023136"/>
    </source>
</evidence>
<keyword evidence="3 6" id="KW-0812">Transmembrane</keyword>
<dbReference type="SUPFAM" id="SSF56281">
    <property type="entry name" value="Metallo-hydrolase/oxidoreductase"/>
    <property type="match status" value="1"/>
</dbReference>
<evidence type="ECO:0000256" key="1">
    <source>
        <dbReference type="ARBA" id="ARBA00004651"/>
    </source>
</evidence>
<keyword evidence="9" id="KW-1185">Reference proteome</keyword>
<feature type="domain" description="Metallo-beta-lactamase" evidence="7">
    <location>
        <begin position="541"/>
        <end position="753"/>
    </location>
</feature>
<evidence type="ECO:0000313" key="9">
    <source>
        <dbReference type="Proteomes" id="UP000006556"/>
    </source>
</evidence>
<accession>A5D3Z5</accession>
<name>A5D3Z5_PELTS</name>
<evidence type="ECO:0000313" key="8">
    <source>
        <dbReference type="EMBL" id="BAF59038.1"/>
    </source>
</evidence>
<dbReference type="InterPro" id="IPR004797">
    <property type="entry name" value="Competence_ComEC/Rec2"/>
</dbReference>
<dbReference type="GO" id="GO:0030420">
    <property type="term" value="P:establishment of competence for transformation"/>
    <property type="evidence" value="ECO:0007669"/>
    <property type="project" value="InterPro"/>
</dbReference>